<accession>A0ABD2Q342</accession>
<reference evidence="1 2" key="1">
    <citation type="submission" date="2024-11" db="EMBL/GenBank/DDBJ databases">
        <title>Adaptive evolution of stress response genes in parasites aligns with host niche diversity.</title>
        <authorList>
            <person name="Hahn C."/>
            <person name="Resl P."/>
        </authorList>
    </citation>
    <scope>NUCLEOTIDE SEQUENCE [LARGE SCALE GENOMIC DNA]</scope>
    <source>
        <strain evidence="1">EGGRZ-B1_66</strain>
        <tissue evidence="1">Body</tissue>
    </source>
</reference>
<sequence>MSNEFQAVDFLVPDLPANVVEELTSLLTFYKSLKTTLERILGSYDNKQKISDKELADLEEGASLSKKIGLLSTRVLELTKEHDKLRAKEAQLRETIRRQDGEFTNEVV</sequence>
<dbReference type="Proteomes" id="UP001626550">
    <property type="component" value="Unassembled WGS sequence"/>
</dbReference>
<dbReference type="AlphaFoldDB" id="A0ABD2Q342"/>
<proteinExistence type="predicted"/>
<organism evidence="1 2">
    <name type="scientific">Cichlidogyrus casuarinus</name>
    <dbReference type="NCBI Taxonomy" id="1844966"/>
    <lineage>
        <taxon>Eukaryota</taxon>
        <taxon>Metazoa</taxon>
        <taxon>Spiralia</taxon>
        <taxon>Lophotrochozoa</taxon>
        <taxon>Platyhelminthes</taxon>
        <taxon>Monogenea</taxon>
        <taxon>Monopisthocotylea</taxon>
        <taxon>Dactylogyridea</taxon>
        <taxon>Ancyrocephalidae</taxon>
        <taxon>Cichlidogyrus</taxon>
    </lineage>
</organism>
<dbReference type="EMBL" id="JBJKFK010001122">
    <property type="protein sequence ID" value="KAL3314015.1"/>
    <property type="molecule type" value="Genomic_DNA"/>
</dbReference>
<gene>
    <name evidence="1" type="ORF">Ciccas_007367</name>
</gene>
<name>A0ABD2Q342_9PLAT</name>
<comment type="caution">
    <text evidence="1">The sequence shown here is derived from an EMBL/GenBank/DDBJ whole genome shotgun (WGS) entry which is preliminary data.</text>
</comment>
<keyword evidence="2" id="KW-1185">Reference proteome</keyword>
<protein>
    <submittedName>
        <fullName evidence="1">Uncharacterized protein</fullName>
    </submittedName>
</protein>
<evidence type="ECO:0000313" key="2">
    <source>
        <dbReference type="Proteomes" id="UP001626550"/>
    </source>
</evidence>
<evidence type="ECO:0000313" key="1">
    <source>
        <dbReference type="EMBL" id="KAL3314015.1"/>
    </source>
</evidence>